<keyword evidence="4" id="KW-1185">Reference proteome</keyword>
<dbReference type="EMBL" id="CP084204">
    <property type="protein sequence ID" value="UZX23984.1"/>
    <property type="molecule type" value="Genomic_DNA"/>
</dbReference>
<dbReference type="Proteomes" id="UP001164506">
    <property type="component" value="Chromosome"/>
</dbReference>
<dbReference type="GeneID" id="95603009"/>
<keyword evidence="2" id="KW-0472">Membrane</keyword>
<evidence type="ECO:0000313" key="3">
    <source>
        <dbReference type="EMBL" id="UZX23984.1"/>
    </source>
</evidence>
<reference evidence="3" key="1">
    <citation type="submission" date="2021-09" db="EMBL/GenBank/DDBJ databases">
        <title>Complete genome sequence and metabolic characterization of Streptomyces tanashiensis DSM 731 the producer of antibacterial Kalafungin and diverse secondary metabolites.</title>
        <authorList>
            <person name="Abbasi M.N."/>
            <person name="Anwar M.N."/>
            <person name="Alam K."/>
            <person name="Shoaib M."/>
            <person name="Lin Z."/>
            <person name="Hayat M."/>
            <person name="Ali M.I."/>
            <person name="Malik H.M.T."/>
            <person name="Ahmed I."/>
            <person name="Li A."/>
            <person name="Hailong Wang H."/>
            <person name="Zhang Y."/>
        </authorList>
    </citation>
    <scope>NUCLEOTIDE SEQUENCE</scope>
    <source>
        <strain evidence="3">Kala</strain>
    </source>
</reference>
<feature type="region of interest" description="Disordered" evidence="1">
    <location>
        <begin position="1"/>
        <end position="102"/>
    </location>
</feature>
<feature type="region of interest" description="Disordered" evidence="1">
    <location>
        <begin position="138"/>
        <end position="161"/>
    </location>
</feature>
<dbReference type="RefSeq" id="WP_267259521.1">
    <property type="nucleotide sequence ID" value="NZ_CP084204.1"/>
</dbReference>
<feature type="compositionally biased region" description="Pro residues" evidence="1">
    <location>
        <begin position="23"/>
        <end position="32"/>
    </location>
</feature>
<feature type="transmembrane region" description="Helical" evidence="2">
    <location>
        <begin position="113"/>
        <end position="137"/>
    </location>
</feature>
<accession>A0ABY6R5M5</accession>
<protein>
    <submittedName>
        <fullName evidence="3">Uncharacterized protein</fullName>
    </submittedName>
</protein>
<evidence type="ECO:0000313" key="4">
    <source>
        <dbReference type="Proteomes" id="UP001164506"/>
    </source>
</evidence>
<name>A0ABY6R5M5_9ACTN</name>
<proteinExistence type="predicted"/>
<evidence type="ECO:0000256" key="2">
    <source>
        <dbReference type="SAM" id="Phobius"/>
    </source>
</evidence>
<organism evidence="3 4">
    <name type="scientific">Streptomyces tanashiensis</name>
    <dbReference type="NCBI Taxonomy" id="67367"/>
    <lineage>
        <taxon>Bacteria</taxon>
        <taxon>Bacillati</taxon>
        <taxon>Actinomycetota</taxon>
        <taxon>Actinomycetes</taxon>
        <taxon>Kitasatosporales</taxon>
        <taxon>Streptomycetaceae</taxon>
        <taxon>Streptomyces</taxon>
    </lineage>
</organism>
<keyword evidence="2" id="KW-1133">Transmembrane helix</keyword>
<feature type="compositionally biased region" description="Basic and acidic residues" evidence="1">
    <location>
        <begin position="70"/>
        <end position="87"/>
    </location>
</feature>
<gene>
    <name evidence="3" type="ORF">LDH80_26210</name>
</gene>
<sequence>MTRRRARSIPGAAALRRRRPRRPPPGGPPPRPRPARRPGQPPPHHALRLPEGPGLSPGTPRRQLVGRPAELLDRPEERQRLLEESETHGPFTRTTDYHLRDGRTLRRRRAPVTVAHLATLVQTAVMLVALVACGGAAEVRDGGRRPGRDGGLRRTGRGPEP</sequence>
<evidence type="ECO:0000256" key="1">
    <source>
        <dbReference type="SAM" id="MobiDB-lite"/>
    </source>
</evidence>
<keyword evidence="2" id="KW-0812">Transmembrane</keyword>